<feature type="region of interest" description="Disordered" evidence="1">
    <location>
        <begin position="1"/>
        <end position="34"/>
    </location>
</feature>
<dbReference type="OrthoDB" id="424774at2759"/>
<reference evidence="2" key="1">
    <citation type="submission" date="2022-10" db="EMBL/GenBank/DDBJ databases">
        <authorList>
            <person name="Chen Y."/>
            <person name="Dougan E. K."/>
            <person name="Chan C."/>
            <person name="Rhodes N."/>
            <person name="Thang M."/>
        </authorList>
    </citation>
    <scope>NUCLEOTIDE SEQUENCE</scope>
</reference>
<feature type="compositionally biased region" description="Polar residues" evidence="1">
    <location>
        <begin position="13"/>
        <end position="26"/>
    </location>
</feature>
<keyword evidence="4" id="KW-1185">Reference proteome</keyword>
<proteinExistence type="predicted"/>
<protein>
    <submittedName>
        <fullName evidence="2">Uncharacterized protein</fullName>
    </submittedName>
</protein>
<dbReference type="Proteomes" id="UP001152797">
    <property type="component" value="Unassembled WGS sequence"/>
</dbReference>
<evidence type="ECO:0000313" key="4">
    <source>
        <dbReference type="Proteomes" id="UP001152797"/>
    </source>
</evidence>
<dbReference type="EMBL" id="CAMXCT030000233">
    <property type="protein sequence ID" value="CAL4763243.1"/>
    <property type="molecule type" value="Genomic_DNA"/>
</dbReference>
<evidence type="ECO:0000313" key="3">
    <source>
        <dbReference type="EMBL" id="CAL1129306.1"/>
    </source>
</evidence>
<reference evidence="3" key="2">
    <citation type="submission" date="2024-04" db="EMBL/GenBank/DDBJ databases">
        <authorList>
            <person name="Chen Y."/>
            <person name="Shah S."/>
            <person name="Dougan E. K."/>
            <person name="Thang M."/>
            <person name="Chan C."/>
        </authorList>
    </citation>
    <scope>NUCLEOTIDE SEQUENCE [LARGE SCALE GENOMIC DNA]</scope>
</reference>
<accession>A0A9P1BMB1</accession>
<name>A0A9P1BMB1_9DINO</name>
<comment type="caution">
    <text evidence="2">The sequence shown here is derived from an EMBL/GenBank/DDBJ whole genome shotgun (WGS) entry which is preliminary data.</text>
</comment>
<organism evidence="2">
    <name type="scientific">Cladocopium goreaui</name>
    <dbReference type="NCBI Taxonomy" id="2562237"/>
    <lineage>
        <taxon>Eukaryota</taxon>
        <taxon>Sar</taxon>
        <taxon>Alveolata</taxon>
        <taxon>Dinophyceae</taxon>
        <taxon>Suessiales</taxon>
        <taxon>Symbiodiniaceae</taxon>
        <taxon>Cladocopium</taxon>
    </lineage>
</organism>
<gene>
    <name evidence="2" type="ORF">C1SCF055_LOCUS4200</name>
</gene>
<dbReference type="EMBL" id="CAMXCT010000233">
    <property type="protein sequence ID" value="CAI3975931.1"/>
    <property type="molecule type" value="Genomic_DNA"/>
</dbReference>
<evidence type="ECO:0000313" key="2">
    <source>
        <dbReference type="EMBL" id="CAI3975931.1"/>
    </source>
</evidence>
<sequence>MNKKRDDLRAGWTDSNPGQRPVQNPFTGSVSVTGGSGSIEGEGKLMALPQNFGRFVSFMTEGKRLLKWSQNEGALNESIVVELWERMKWKRPTVNADRTFTVECPFFLAAGALHVEDATPPVTWLHTLNLGKESQKHRLKETHV</sequence>
<dbReference type="EMBL" id="CAMXCT020000233">
    <property type="protein sequence ID" value="CAL1129306.1"/>
    <property type="molecule type" value="Genomic_DNA"/>
</dbReference>
<evidence type="ECO:0000256" key="1">
    <source>
        <dbReference type="SAM" id="MobiDB-lite"/>
    </source>
</evidence>
<dbReference type="AlphaFoldDB" id="A0A9P1BMB1"/>